<evidence type="ECO:0000313" key="2">
    <source>
        <dbReference type="EMBL" id="NYE56375.1"/>
    </source>
</evidence>
<keyword evidence="3" id="KW-1185">Reference proteome</keyword>
<gene>
    <name evidence="2" type="ORF">HDG70_000081</name>
</gene>
<dbReference type="Proteomes" id="UP000604066">
    <property type="component" value="Unassembled WGS sequence"/>
</dbReference>
<accession>A0ABX2R646</accession>
<comment type="caution">
    <text evidence="2">The sequence shown here is derived from an EMBL/GenBank/DDBJ whole genome shotgun (WGS) entry which is preliminary data.</text>
</comment>
<dbReference type="Pfam" id="PF11127">
    <property type="entry name" value="YgaP-like_TM"/>
    <property type="match status" value="1"/>
</dbReference>
<protein>
    <recommendedName>
        <fullName evidence="1">Inner membrane protein YgaP-like transmembrane domain-containing protein</fullName>
    </recommendedName>
</protein>
<proteinExistence type="predicted"/>
<feature type="domain" description="Inner membrane protein YgaP-like transmembrane" evidence="1">
    <location>
        <begin position="21"/>
        <end position="80"/>
    </location>
</feature>
<evidence type="ECO:0000313" key="3">
    <source>
        <dbReference type="Proteomes" id="UP000604066"/>
    </source>
</evidence>
<dbReference type="RefSeq" id="WP_084138652.1">
    <property type="nucleotide sequence ID" value="NZ_JACCBS010000001.1"/>
</dbReference>
<organism evidence="2 3">
    <name type="scientific">Carboxydothermus ferrireducens DSM 11255</name>
    <dbReference type="NCBI Taxonomy" id="1119529"/>
    <lineage>
        <taxon>Bacteria</taxon>
        <taxon>Bacillati</taxon>
        <taxon>Bacillota</taxon>
        <taxon>Clostridia</taxon>
        <taxon>Thermoanaerobacterales</taxon>
        <taxon>Thermoanaerobacteraceae</taxon>
        <taxon>Carboxydothermus</taxon>
    </lineage>
</organism>
<evidence type="ECO:0000259" key="1">
    <source>
        <dbReference type="Pfam" id="PF11127"/>
    </source>
</evidence>
<reference evidence="2 3" key="1">
    <citation type="submission" date="2020-07" db="EMBL/GenBank/DDBJ databases">
        <title>Genomic Encyclopedia of Type Strains, Phase III (KMG-III): the genomes of soil and plant-associated and newly described type strains.</title>
        <authorList>
            <person name="Whitman W."/>
        </authorList>
    </citation>
    <scope>NUCLEOTIDE SEQUENCE [LARGE SCALE GENOMIC DNA]</scope>
    <source>
        <strain evidence="2 3">DSM 11255</strain>
    </source>
</reference>
<dbReference type="EMBL" id="JACCBS010000001">
    <property type="protein sequence ID" value="NYE56375.1"/>
    <property type="molecule type" value="Genomic_DNA"/>
</dbReference>
<sequence>MHLVSKKRGILRKRFAGGGMMRENVGTWDAFLRSSMGAMLLGLGIVNKSKSLICVGAMELATGITRWCPVFELFGINTAEEDFYFEEDEEEISIPSPS</sequence>
<name>A0ABX2R646_9THEO</name>
<dbReference type="InterPro" id="IPR021309">
    <property type="entry name" value="YgaP-like_TM"/>
</dbReference>